<proteinExistence type="predicted"/>
<evidence type="ECO:0000313" key="2">
    <source>
        <dbReference type="EMBL" id="PZG47582.1"/>
    </source>
</evidence>
<keyword evidence="1" id="KW-0472">Membrane</keyword>
<name>A0A2W2GI93_9ACTN</name>
<reference evidence="2 3" key="1">
    <citation type="submission" date="2018-01" db="EMBL/GenBank/DDBJ databases">
        <title>Draft genome sequence of Sphaerisporangium sp. 7K107.</title>
        <authorList>
            <person name="Sahin N."/>
            <person name="Saygin H."/>
            <person name="Ay H."/>
        </authorList>
    </citation>
    <scope>NUCLEOTIDE SEQUENCE [LARGE SCALE GENOMIC DNA]</scope>
    <source>
        <strain evidence="2 3">7K107</strain>
    </source>
</reference>
<gene>
    <name evidence="2" type="ORF">C1I98_13155</name>
</gene>
<feature type="transmembrane region" description="Helical" evidence="1">
    <location>
        <begin position="399"/>
        <end position="419"/>
    </location>
</feature>
<feature type="transmembrane region" description="Helical" evidence="1">
    <location>
        <begin position="322"/>
        <end position="339"/>
    </location>
</feature>
<feature type="transmembrane region" description="Helical" evidence="1">
    <location>
        <begin position="253"/>
        <end position="271"/>
    </location>
</feature>
<feature type="transmembrane region" description="Helical" evidence="1">
    <location>
        <begin position="79"/>
        <end position="101"/>
    </location>
</feature>
<evidence type="ECO:0000256" key="1">
    <source>
        <dbReference type="SAM" id="Phobius"/>
    </source>
</evidence>
<dbReference type="Proteomes" id="UP000248544">
    <property type="component" value="Unassembled WGS sequence"/>
</dbReference>
<feature type="transmembrane region" description="Helical" evidence="1">
    <location>
        <begin position="122"/>
        <end position="146"/>
    </location>
</feature>
<feature type="transmembrane region" description="Helical" evidence="1">
    <location>
        <begin position="45"/>
        <end position="67"/>
    </location>
</feature>
<dbReference type="AlphaFoldDB" id="A0A2W2GI93"/>
<protein>
    <recommendedName>
        <fullName evidence="4">Transporter</fullName>
    </recommendedName>
</protein>
<feature type="transmembrane region" description="Helical" evidence="1">
    <location>
        <begin position="192"/>
        <end position="211"/>
    </location>
</feature>
<accession>A0A2W2GI93</accession>
<feature type="transmembrane region" description="Helical" evidence="1">
    <location>
        <begin position="425"/>
        <end position="451"/>
    </location>
</feature>
<dbReference type="EMBL" id="POUA01000084">
    <property type="protein sequence ID" value="PZG47582.1"/>
    <property type="molecule type" value="Genomic_DNA"/>
</dbReference>
<sequence length="540" mass="54864">MAGSGTGVVQGATRGLTANATIGLFVRLKLRLIAGNLRGDLARQLGFAFTVALAVIVAAGGFFMMSLLRFGSPDLARDVGIIAFTMIFLSWAVVPLLLFGVDDTLDPAKLALFPVRSGPLTAGLFAASATGAWPLAGLIVMAGAVAGVARTAQGAVLGVAAVLVLFALCLVTSRAITTGLSGVLRSRRGRDLLAVSAILVVLALQIPNLMLNQGLSADPEALVGSVAAMMRWTPSGMAAHAIADGGAAGLAEVAALAVLVALVGWLWMVALRRALVTTDASTQAGGKVRRSRGVAGLLPDGPVAAVVAKDLKYARRDPRGRISWLAAIMVSGVISYSLTQDSELPSTLATAVGPACLGALVMGMQSANSFALDGRALWMNAVVYGSGRALRADLAGRHLAVALLAGPLIALVSIVTAILSGTPIWAVPAMLTAWGLFAVALGVGAIISVLCPYTAPERLNAFTGAAPGQGGVAFAGALLAMVVSSVVALPVVVPVVLGLPWASLAALPYGLLIAWAGRRMAGHIGYARFPEILSAVSRPT</sequence>
<keyword evidence="1" id="KW-0812">Transmembrane</keyword>
<evidence type="ECO:0008006" key="4">
    <source>
        <dbReference type="Google" id="ProtNLM"/>
    </source>
</evidence>
<feature type="transmembrane region" description="Helical" evidence="1">
    <location>
        <begin position="152"/>
        <end position="171"/>
    </location>
</feature>
<keyword evidence="3" id="KW-1185">Reference proteome</keyword>
<evidence type="ECO:0000313" key="3">
    <source>
        <dbReference type="Proteomes" id="UP000248544"/>
    </source>
</evidence>
<feature type="transmembrane region" description="Helical" evidence="1">
    <location>
        <begin position="351"/>
        <end position="378"/>
    </location>
</feature>
<organism evidence="2 3">
    <name type="scientific">Spongiactinospora gelatinilytica</name>
    <dbReference type="NCBI Taxonomy" id="2666298"/>
    <lineage>
        <taxon>Bacteria</taxon>
        <taxon>Bacillati</taxon>
        <taxon>Actinomycetota</taxon>
        <taxon>Actinomycetes</taxon>
        <taxon>Streptosporangiales</taxon>
        <taxon>Streptosporangiaceae</taxon>
        <taxon>Spongiactinospora</taxon>
    </lineage>
</organism>
<comment type="caution">
    <text evidence="2">The sequence shown here is derived from an EMBL/GenBank/DDBJ whole genome shotgun (WGS) entry which is preliminary data.</text>
</comment>
<feature type="transmembrane region" description="Helical" evidence="1">
    <location>
        <begin position="499"/>
        <end position="517"/>
    </location>
</feature>
<keyword evidence="1" id="KW-1133">Transmembrane helix</keyword>